<accession>B4W0R3</accession>
<feature type="transmembrane region" description="Helical" evidence="7">
    <location>
        <begin position="31"/>
        <end position="52"/>
    </location>
</feature>
<dbReference type="RefSeq" id="WP_006104714.1">
    <property type="nucleotide sequence ID" value="NZ_DS989866.1"/>
</dbReference>
<evidence type="ECO:0008006" key="10">
    <source>
        <dbReference type="Google" id="ProtNLM"/>
    </source>
</evidence>
<sequence length="858" mass="94826">MKRLFRHSQSPNPSTHRGRQRSTRVSTGTRLGLLLLCSVLVVGLVITTNFAVAQSDSSLQEQEDQLIREYTLPTTPQKEPVYKPAPAAPPKKSTSPTRKRTTPAPSQPPPQSQPTRSAPTSTEPEEPAPARRSPAPSSPAREEETAEAEPLPTGEYVLQFNRSPIVGNRFRFRGVYSEARLGFTRPRGWKIQGAKALIRFQHSPALIAKDSNLTVRVNGTSVGSVPLNRQQSEVGSVLFNVPSRLIQDYNELTIVARQSNDEECSDPGDPTLWTEVLPDSELQFEYQPQPIPLNFSRYPYPFFDDLSLDTNRIAYLLPKVNDTWLTAAPRFQAALGRMAEFRPIDTEIINDLEDIEWGQRLVVIGTPAEQPAIADLDLPFSISGNQILDGNQVALPSDVGILMMTTTLDGAVPVLVVTGNGADGVAKAAQFLVQPDSRKFGTGQAVLVDSLKEVDTPSLRNWPGYLPEENSFTLSEIKTKENGDPFEDITVRGSAAPPIPIDFHALPDDQFTRGSSMTLRYSYSPQINPRTSAVEVLLDGTFIGGARLTSEDGATRKRLKVDLPPHLIKPDSQLEVAFRLNPREPGVCGKVTDQQLTGTLHADTSFNLNRQQSVQLPDLGLFQEGYPFAAPQDLSRTAIVVPDSPSNTDLLTLLTVSERLGRLSKADSVNLDAYTTTTLPAEVREGHHLVGIGTREQFPFPEVFDGSGFRLQDAFSRQWNQGSIQALPDNEGMIKEIMSPDNKERVLLALTAQTANGLERVRQVISKDPWFFQLQDDTVLISSNQQDTASYDPDAYTLEFLERAPSTSRIENTGVLSKVSRFIQDNWFFLPAGIFAIALLLYGISQFYLKRLSDQKSH</sequence>
<dbReference type="PANTHER" id="PTHR39083">
    <property type="entry name" value="CYCLIC DI-GMP-BINDING PROTEIN"/>
    <property type="match status" value="1"/>
</dbReference>
<organism evidence="8 9">
    <name type="scientific">Coleofasciculus chthonoplastes PCC 7420</name>
    <dbReference type="NCBI Taxonomy" id="118168"/>
    <lineage>
        <taxon>Bacteria</taxon>
        <taxon>Bacillati</taxon>
        <taxon>Cyanobacteriota</taxon>
        <taxon>Cyanophyceae</taxon>
        <taxon>Coleofasciculales</taxon>
        <taxon>Coleofasciculaceae</taxon>
        <taxon>Coleofasciculus</taxon>
    </lineage>
</organism>
<feature type="transmembrane region" description="Helical" evidence="7">
    <location>
        <begin position="827"/>
        <end position="849"/>
    </location>
</feature>
<protein>
    <recommendedName>
        <fullName evidence="10">Cellulose biosynthesis cyclic di-GMP-binding regulatory protein BcsB</fullName>
    </recommendedName>
</protein>
<dbReference type="InterPro" id="IPR018513">
    <property type="entry name" value="Cell_synthase_bac"/>
</dbReference>
<dbReference type="GO" id="GO:0006011">
    <property type="term" value="P:UDP-alpha-D-glucose metabolic process"/>
    <property type="evidence" value="ECO:0007669"/>
    <property type="project" value="InterPro"/>
</dbReference>
<evidence type="ECO:0000256" key="5">
    <source>
        <dbReference type="ARBA" id="ARBA00023136"/>
    </source>
</evidence>
<feature type="compositionally biased region" description="Low complexity" evidence="6">
    <location>
        <begin position="113"/>
        <end position="122"/>
    </location>
</feature>
<dbReference type="Pfam" id="PF03170">
    <property type="entry name" value="BcsB"/>
    <property type="match status" value="1"/>
</dbReference>
<evidence type="ECO:0000256" key="3">
    <source>
        <dbReference type="ARBA" id="ARBA00022692"/>
    </source>
</evidence>
<dbReference type="Gene3D" id="2.60.120.260">
    <property type="entry name" value="Galactose-binding domain-like"/>
    <property type="match status" value="2"/>
</dbReference>
<feature type="region of interest" description="Disordered" evidence="6">
    <location>
        <begin position="1"/>
        <end position="26"/>
    </location>
</feature>
<evidence type="ECO:0000256" key="4">
    <source>
        <dbReference type="ARBA" id="ARBA00022989"/>
    </source>
</evidence>
<evidence type="ECO:0000256" key="7">
    <source>
        <dbReference type="SAM" id="Phobius"/>
    </source>
</evidence>
<dbReference type="EMBL" id="DS989866">
    <property type="protein sequence ID" value="EDX72188.1"/>
    <property type="molecule type" value="Genomic_DNA"/>
</dbReference>
<name>B4W0R3_9CYAN</name>
<proteinExistence type="predicted"/>
<dbReference type="STRING" id="118168.MC7420_8280"/>
<keyword evidence="9" id="KW-1185">Reference proteome</keyword>
<feature type="compositionally biased region" description="Low complexity" evidence="6">
    <location>
        <begin position="130"/>
        <end position="139"/>
    </location>
</feature>
<evidence type="ECO:0000313" key="9">
    <source>
        <dbReference type="Proteomes" id="UP000003835"/>
    </source>
</evidence>
<comment type="subcellular location">
    <subcellularLocation>
        <location evidence="1">Cell membrane</location>
        <topology evidence="1">Single-pass membrane protein</topology>
    </subcellularLocation>
</comment>
<evidence type="ECO:0000256" key="2">
    <source>
        <dbReference type="ARBA" id="ARBA00022475"/>
    </source>
</evidence>
<evidence type="ECO:0000256" key="6">
    <source>
        <dbReference type="SAM" id="MobiDB-lite"/>
    </source>
</evidence>
<evidence type="ECO:0000313" key="8">
    <source>
        <dbReference type="EMBL" id="EDX72188.1"/>
    </source>
</evidence>
<gene>
    <name evidence="8" type="ORF">MC7420_8280</name>
</gene>
<keyword evidence="5 7" id="KW-0472">Membrane</keyword>
<keyword evidence="2" id="KW-1003">Cell membrane</keyword>
<reference evidence="8 9" key="1">
    <citation type="submission" date="2008-07" db="EMBL/GenBank/DDBJ databases">
        <authorList>
            <person name="Tandeau de Marsac N."/>
            <person name="Ferriera S."/>
            <person name="Johnson J."/>
            <person name="Kravitz S."/>
            <person name="Beeson K."/>
            <person name="Sutton G."/>
            <person name="Rogers Y.-H."/>
            <person name="Friedman R."/>
            <person name="Frazier M."/>
            <person name="Venter J.C."/>
        </authorList>
    </citation>
    <scope>NUCLEOTIDE SEQUENCE [LARGE SCALE GENOMIC DNA]</scope>
    <source>
        <strain evidence="8 9">PCC 7420</strain>
    </source>
</reference>
<feature type="region of interest" description="Disordered" evidence="6">
    <location>
        <begin position="71"/>
        <end position="155"/>
    </location>
</feature>
<dbReference type="PANTHER" id="PTHR39083:SF1">
    <property type="entry name" value="CYCLIC DI-GMP-BINDING PROTEIN"/>
    <property type="match status" value="1"/>
</dbReference>
<keyword evidence="4 7" id="KW-1133">Transmembrane helix</keyword>
<keyword evidence="3 7" id="KW-0812">Transmembrane</keyword>
<evidence type="ECO:0000256" key="1">
    <source>
        <dbReference type="ARBA" id="ARBA00004162"/>
    </source>
</evidence>
<dbReference type="OrthoDB" id="440118at2"/>
<dbReference type="eggNOG" id="COG3170">
    <property type="taxonomic scope" value="Bacteria"/>
</dbReference>
<dbReference type="Proteomes" id="UP000003835">
    <property type="component" value="Unassembled WGS sequence"/>
</dbReference>
<dbReference type="HOGENOM" id="CLU_366739_0_0_3"/>
<dbReference type="GO" id="GO:0005886">
    <property type="term" value="C:plasma membrane"/>
    <property type="evidence" value="ECO:0007669"/>
    <property type="project" value="UniProtKB-SubCell"/>
</dbReference>
<dbReference type="AlphaFoldDB" id="B4W0R3"/>